<evidence type="ECO:0000313" key="4">
    <source>
        <dbReference type="Proteomes" id="UP001151518"/>
    </source>
</evidence>
<dbReference type="OrthoDB" id="5542613at2759"/>
<keyword evidence="2" id="KW-0812">Transmembrane</keyword>
<dbReference type="AlphaFoldDB" id="A0A9W8GBY1"/>
<feature type="transmembrane region" description="Helical" evidence="2">
    <location>
        <begin position="38"/>
        <end position="57"/>
    </location>
</feature>
<keyword evidence="2" id="KW-0472">Membrane</keyword>
<sequence>MFRQIVKREDASATAPMPPPTPGIPVERHPSNDDWETTFVAILLMSLIVFVTLGILVRRSFRLVPTGVMALRTLVGNRTSSSQYHRLDVEEDEDFSDGDEEQYIDNGALDTRDSHARDAPGQRCLEVLSDNDVDYHDGDEAQSGDDDARIINIGSSSRSQENTQRD</sequence>
<feature type="compositionally biased region" description="Polar residues" evidence="1">
    <location>
        <begin position="153"/>
        <end position="166"/>
    </location>
</feature>
<accession>A0A9W8GBY1</accession>
<keyword evidence="2" id="KW-1133">Transmembrane helix</keyword>
<comment type="caution">
    <text evidence="3">The sequence shown here is derived from an EMBL/GenBank/DDBJ whole genome shotgun (WGS) entry which is preliminary data.</text>
</comment>
<organism evidence="3 4">
    <name type="scientific">Coemansia spiralis</name>
    <dbReference type="NCBI Taxonomy" id="417178"/>
    <lineage>
        <taxon>Eukaryota</taxon>
        <taxon>Fungi</taxon>
        <taxon>Fungi incertae sedis</taxon>
        <taxon>Zoopagomycota</taxon>
        <taxon>Kickxellomycotina</taxon>
        <taxon>Kickxellomycetes</taxon>
        <taxon>Kickxellales</taxon>
        <taxon>Kickxellaceae</taxon>
        <taxon>Coemansia</taxon>
    </lineage>
</organism>
<reference evidence="3" key="1">
    <citation type="submission" date="2022-07" db="EMBL/GenBank/DDBJ databases">
        <title>Phylogenomic reconstructions and comparative analyses of Kickxellomycotina fungi.</title>
        <authorList>
            <person name="Reynolds N.K."/>
            <person name="Stajich J.E."/>
            <person name="Barry K."/>
            <person name="Grigoriev I.V."/>
            <person name="Crous P."/>
            <person name="Smith M.E."/>
        </authorList>
    </citation>
    <scope>NUCLEOTIDE SEQUENCE</scope>
    <source>
        <strain evidence="3">NRRL 3115</strain>
    </source>
</reference>
<dbReference type="Proteomes" id="UP001151518">
    <property type="component" value="Unassembled WGS sequence"/>
</dbReference>
<evidence type="ECO:0000313" key="3">
    <source>
        <dbReference type="EMBL" id="KAJ2680279.1"/>
    </source>
</evidence>
<feature type="compositionally biased region" description="Basic and acidic residues" evidence="1">
    <location>
        <begin position="1"/>
        <end position="11"/>
    </location>
</feature>
<proteinExistence type="predicted"/>
<gene>
    <name evidence="3" type="ORF">GGI25_000872</name>
</gene>
<evidence type="ECO:0000256" key="1">
    <source>
        <dbReference type="SAM" id="MobiDB-lite"/>
    </source>
</evidence>
<evidence type="ECO:0000256" key="2">
    <source>
        <dbReference type="SAM" id="Phobius"/>
    </source>
</evidence>
<dbReference type="EMBL" id="JANBTW010000006">
    <property type="protein sequence ID" value="KAJ2680279.1"/>
    <property type="molecule type" value="Genomic_DNA"/>
</dbReference>
<feature type="region of interest" description="Disordered" evidence="1">
    <location>
        <begin position="130"/>
        <end position="166"/>
    </location>
</feature>
<protein>
    <submittedName>
        <fullName evidence="3">Uncharacterized protein</fullName>
    </submittedName>
</protein>
<feature type="region of interest" description="Disordered" evidence="1">
    <location>
        <begin position="1"/>
        <end position="30"/>
    </location>
</feature>
<name>A0A9W8GBY1_9FUNG</name>